<dbReference type="SUPFAM" id="SSF47323">
    <property type="entry name" value="Anticodon-binding domain of a subclass of class I aminoacyl-tRNA synthetases"/>
    <property type="match status" value="1"/>
</dbReference>
<dbReference type="GO" id="GO:0006429">
    <property type="term" value="P:leucyl-tRNA aminoacylation"/>
    <property type="evidence" value="ECO:0007669"/>
    <property type="project" value="InterPro"/>
</dbReference>
<dbReference type="FunFam" id="3.40.50.620:FF:000003">
    <property type="entry name" value="Leucine--tRNA ligase"/>
    <property type="match status" value="1"/>
</dbReference>
<evidence type="ECO:0000256" key="6">
    <source>
        <dbReference type="ARBA" id="ARBA00022840"/>
    </source>
</evidence>
<dbReference type="Gene3D" id="3.40.50.620">
    <property type="entry name" value="HUPs"/>
    <property type="match status" value="2"/>
</dbReference>
<evidence type="ECO:0000256" key="7">
    <source>
        <dbReference type="ARBA" id="ARBA00022917"/>
    </source>
</evidence>
<comment type="similarity">
    <text evidence="2 10">Belongs to the class-I aminoacyl-tRNA synthetase family.</text>
</comment>
<dbReference type="FunFam" id="3.40.50.620:FF:000100">
    <property type="entry name" value="probable leucine--tRNA ligase, mitochondrial"/>
    <property type="match status" value="1"/>
</dbReference>
<dbReference type="GO" id="GO:0005524">
    <property type="term" value="F:ATP binding"/>
    <property type="evidence" value="ECO:0007669"/>
    <property type="project" value="UniProtKB-KW"/>
</dbReference>
<keyword evidence="4 10" id="KW-0436">Ligase</keyword>
<dbReference type="EMBL" id="JADBJN010000002">
    <property type="protein sequence ID" value="KAG5674755.1"/>
    <property type="molecule type" value="Genomic_DNA"/>
</dbReference>
<evidence type="ECO:0000256" key="3">
    <source>
        <dbReference type="ARBA" id="ARBA00013164"/>
    </source>
</evidence>
<dbReference type="InterPro" id="IPR002300">
    <property type="entry name" value="aa-tRNA-synth_Ia"/>
</dbReference>
<protein>
    <recommendedName>
        <fullName evidence="3">leucine--tRNA ligase</fullName>
        <ecNumber evidence="3">6.1.1.4</ecNumber>
    </recommendedName>
    <alternativeName>
        <fullName evidence="9">Leucyl-tRNA synthetase</fullName>
    </alternativeName>
</protein>
<dbReference type="InterPro" id="IPR009080">
    <property type="entry name" value="tRNAsynth_Ia_anticodon-bd"/>
</dbReference>
<dbReference type="EC" id="6.1.1.4" evidence="3"/>
<evidence type="ECO:0000313" key="12">
    <source>
        <dbReference type="EMBL" id="KAG5674755.1"/>
    </source>
</evidence>
<sequence length="872" mass="101075">MLTKTLFLRNFNLNHQNSLKLQWRLYATAGCHHLKERILDEKMKIEIENHWKDKLSFKLFDRENMKDKFYVLSMFPYPSGSLHMGHCRIYSTSDAIARFHRLEGKNVFHPIGFDAFGLPAENAAIKRKIPADEWTRQNIKHMKKQLDMLACSFDWSAELATCDSDYYKWTQKLFLMLFNDGLAYQNESLVNWDPVDETVLADEQVDENGCSWRSGAKVEKRFLKQWFIKTTKYSKQLYDGLSDPILKNWRDIVPIQQHWIGECDGWNFTLKLKNGKNIVIWSSTPEDFKIASFIAIKKEHLLNHEKLEDGLLEIKAENPFTGQNLPIIVTNEVEFPPFNDVHLGVTSKNENDLEIARKHGIEINNAPSSESDRENVIKTAQESGIGADFKTSSKLRDWLMSRQRFWGTPIPIIHCNKCGAVPVDEKDLPIKLPEKREDVGKPLKQNEEWLKCNCPKCGGDAKRESDTMDTFVDSSWYFLRYLDTNNNQDLVDKQISKEMMPVDIYIGGKEHAALHLYYARFINHFLHQKGYVKHSEPFERLLVQGMVKGKTFRAKGTGKYLTPVEVDVIDEKKGKVFVKGTQEPVEISWEKMSKSKFNGVDPIEVINTHGCDTTRLIILADVAPTSHRNWSEDTFPGIINWQKRLWMTLHDFHYIREKVGEIEKSDKFNEHEEKLLDACNYFASGATFNFRVSYQISVAISQMQGLTSAIRRAPTDVIAFGEQYERALSAQIIMLAALAPHFASELWSRFVTAPNRVLVKSNYFDWNLDVLQQRWPKVDPDYKINFTVKVDNHIVHKTKIPCSILNQMSKEEATRIGLEYPKVIKFLKKKSVIESHWQLYTDYGGTLNLTTEKKSIENLDEDCNEKEQVINK</sequence>
<dbReference type="InterPro" id="IPR002302">
    <property type="entry name" value="Leu-tRNA-ligase"/>
</dbReference>
<dbReference type="PROSITE" id="PS00178">
    <property type="entry name" value="AA_TRNA_LIGASE_I"/>
    <property type="match status" value="1"/>
</dbReference>
<dbReference type="FunFam" id="1.10.730.10:FF:000060">
    <property type="entry name" value="Leucyl-tRNA synthetase"/>
    <property type="match status" value="1"/>
</dbReference>
<dbReference type="Pfam" id="PF00133">
    <property type="entry name" value="tRNA-synt_1"/>
    <property type="match status" value="2"/>
</dbReference>
<dbReference type="InterPro" id="IPR014729">
    <property type="entry name" value="Rossmann-like_a/b/a_fold"/>
</dbReference>
<dbReference type="Gene3D" id="2.20.28.290">
    <property type="match status" value="1"/>
</dbReference>
<dbReference type="SUPFAM" id="SSF50677">
    <property type="entry name" value="ValRS/IleRS/LeuRS editing domain"/>
    <property type="match status" value="1"/>
</dbReference>
<dbReference type="InterPro" id="IPR009008">
    <property type="entry name" value="Val/Leu/Ile-tRNA-synth_edit"/>
</dbReference>
<comment type="caution">
    <text evidence="12">The sequence shown here is derived from an EMBL/GenBank/DDBJ whole genome shotgun (WGS) entry which is preliminary data.</text>
</comment>
<dbReference type="InterPro" id="IPR001412">
    <property type="entry name" value="aa-tRNA-synth_I_CS"/>
</dbReference>
<evidence type="ECO:0000256" key="9">
    <source>
        <dbReference type="ARBA" id="ARBA00030520"/>
    </source>
</evidence>
<keyword evidence="8 10" id="KW-0030">Aminoacyl-tRNA synthetase</keyword>
<reference evidence="12" key="1">
    <citation type="submission" date="2021-03" db="EMBL/GenBank/DDBJ databases">
        <title>Chromosome level genome of the anhydrobiotic midge Polypedilum vanderplanki.</title>
        <authorList>
            <person name="Yoshida Y."/>
            <person name="Kikawada T."/>
            <person name="Gusev O."/>
        </authorList>
    </citation>
    <scope>NUCLEOTIDE SEQUENCE</scope>
    <source>
        <strain evidence="12">NIAS01</strain>
        <tissue evidence="12">Whole body or cell culture</tissue>
    </source>
</reference>
<evidence type="ECO:0000256" key="4">
    <source>
        <dbReference type="ARBA" id="ARBA00022598"/>
    </source>
</evidence>
<evidence type="ECO:0000256" key="10">
    <source>
        <dbReference type="RuleBase" id="RU363035"/>
    </source>
</evidence>
<feature type="domain" description="Aminoacyl-tRNA synthetase class Ia" evidence="11">
    <location>
        <begin position="48"/>
        <end position="287"/>
    </location>
</feature>
<dbReference type="CDD" id="cd00812">
    <property type="entry name" value="LeuRS_core"/>
    <property type="match status" value="1"/>
</dbReference>
<evidence type="ECO:0000256" key="1">
    <source>
        <dbReference type="ARBA" id="ARBA00004305"/>
    </source>
</evidence>
<evidence type="ECO:0000256" key="5">
    <source>
        <dbReference type="ARBA" id="ARBA00022741"/>
    </source>
</evidence>
<evidence type="ECO:0000313" key="13">
    <source>
        <dbReference type="Proteomes" id="UP001107558"/>
    </source>
</evidence>
<dbReference type="AlphaFoldDB" id="A0A9J6BYX2"/>
<name>A0A9J6BYX2_POLVA</name>
<dbReference type="PANTHER" id="PTHR43740:SF2">
    <property type="entry name" value="LEUCINE--TRNA LIGASE, MITOCHONDRIAL"/>
    <property type="match status" value="1"/>
</dbReference>
<comment type="subcellular location">
    <subcellularLocation>
        <location evidence="1">Mitochondrion matrix</location>
    </subcellularLocation>
</comment>
<dbReference type="PRINTS" id="PR00985">
    <property type="entry name" value="TRNASYNTHLEU"/>
</dbReference>
<evidence type="ECO:0000256" key="8">
    <source>
        <dbReference type="ARBA" id="ARBA00023146"/>
    </source>
</evidence>
<dbReference type="PANTHER" id="PTHR43740">
    <property type="entry name" value="LEUCYL-TRNA SYNTHETASE"/>
    <property type="match status" value="1"/>
</dbReference>
<dbReference type="GO" id="GO:0004823">
    <property type="term" value="F:leucine-tRNA ligase activity"/>
    <property type="evidence" value="ECO:0007669"/>
    <property type="project" value="UniProtKB-EC"/>
</dbReference>
<dbReference type="Proteomes" id="UP001107558">
    <property type="component" value="Chromosome 2"/>
</dbReference>
<dbReference type="OrthoDB" id="15954at2759"/>
<accession>A0A9J6BYX2</accession>
<gene>
    <name evidence="12" type="ORF">PVAND_004705</name>
</gene>
<dbReference type="GO" id="GO:0005759">
    <property type="term" value="C:mitochondrial matrix"/>
    <property type="evidence" value="ECO:0007669"/>
    <property type="project" value="UniProtKB-SubCell"/>
</dbReference>
<keyword evidence="5 10" id="KW-0547">Nucleotide-binding</keyword>
<feature type="domain" description="Aminoacyl-tRNA synthetase class Ia" evidence="11">
    <location>
        <begin position="394"/>
        <end position="562"/>
    </location>
</feature>
<keyword evidence="6 10" id="KW-0067">ATP-binding</keyword>
<organism evidence="12 13">
    <name type="scientific">Polypedilum vanderplanki</name>
    <name type="common">Sleeping chironomid midge</name>
    <dbReference type="NCBI Taxonomy" id="319348"/>
    <lineage>
        <taxon>Eukaryota</taxon>
        <taxon>Metazoa</taxon>
        <taxon>Ecdysozoa</taxon>
        <taxon>Arthropoda</taxon>
        <taxon>Hexapoda</taxon>
        <taxon>Insecta</taxon>
        <taxon>Pterygota</taxon>
        <taxon>Neoptera</taxon>
        <taxon>Endopterygota</taxon>
        <taxon>Diptera</taxon>
        <taxon>Nematocera</taxon>
        <taxon>Chironomoidea</taxon>
        <taxon>Chironomidae</taxon>
        <taxon>Chironominae</taxon>
        <taxon>Polypedilum</taxon>
        <taxon>Polypedilum</taxon>
    </lineage>
</organism>
<dbReference type="GO" id="GO:0002161">
    <property type="term" value="F:aminoacyl-tRNA deacylase activity"/>
    <property type="evidence" value="ECO:0007669"/>
    <property type="project" value="InterPro"/>
</dbReference>
<keyword evidence="13" id="KW-1185">Reference proteome</keyword>
<dbReference type="GO" id="GO:0032543">
    <property type="term" value="P:mitochondrial translation"/>
    <property type="evidence" value="ECO:0007669"/>
    <property type="project" value="TreeGrafter"/>
</dbReference>
<dbReference type="SUPFAM" id="SSF52374">
    <property type="entry name" value="Nucleotidylyl transferase"/>
    <property type="match status" value="1"/>
</dbReference>
<evidence type="ECO:0000259" key="11">
    <source>
        <dbReference type="Pfam" id="PF00133"/>
    </source>
</evidence>
<keyword evidence="7 10" id="KW-0648">Protein biosynthesis</keyword>
<evidence type="ECO:0000256" key="2">
    <source>
        <dbReference type="ARBA" id="ARBA00005594"/>
    </source>
</evidence>
<dbReference type="Gene3D" id="1.10.730.10">
    <property type="entry name" value="Isoleucyl-tRNA Synthetase, Domain 1"/>
    <property type="match status" value="1"/>
</dbReference>
<proteinExistence type="inferred from homology"/>